<dbReference type="AlphaFoldDB" id="A0A7G9ZBL9"/>
<proteinExistence type="inferred from homology"/>
<evidence type="ECO:0000256" key="6">
    <source>
        <dbReference type="ARBA" id="ARBA00023235"/>
    </source>
</evidence>
<comment type="similarity">
    <text evidence="2">Belongs to the phosphohexose mutase family.</text>
</comment>
<feature type="domain" description="Alpha-D-phosphohexomutase C-terminal" evidence="7">
    <location>
        <begin position="401"/>
        <end position="450"/>
    </location>
</feature>
<sequence length="464" mass="51124">MHTKKREISADIFRAYDIRGIYNDDLYPETMLKIGLGLGTYAKERSETSVVVGNDIRTTSPLLANALISGLLSSGVDVTDVGTTSFGVSAFSGWLLKKDIIAYVTASHLPPEWNGVKFYSGAGIGFSAAENGKIRDIVLYEKEVMVSWPDAGNYHDVDLRDEYIEWLAERFEFEVDERRIVLDCGNGSMGLVALDVMKRVKLKTDALFPNPDPSFPNRPSEPTELGALKAAVLRNGADFGAAFDGDGDRVVIVDDLGRMLSADQCGTIIAKDLLVDHRGPVLANVECSMLIERVLEPLGAKIERIPVGHTFLTLEAKRRNAVLGIESSGHFVIPSFFLFDDAMIIPLKLAEILVKTGKKVSELVDELPQFPKARENLECDDKLKFEVIRILGDRLADEYGADRVNTMDGLRIDLNEDGWVLIRASNTSPLVRVTVEGATDAIMGKLMRKFVGIVEEAIRESKKA</sequence>
<evidence type="ECO:0000313" key="11">
    <source>
        <dbReference type="EMBL" id="QNO57653.1"/>
    </source>
</evidence>
<feature type="domain" description="Alpha-D-phosphohexomutase alpha/beta/alpha" evidence="9">
    <location>
        <begin position="161"/>
        <end position="257"/>
    </location>
</feature>
<evidence type="ECO:0000259" key="8">
    <source>
        <dbReference type="Pfam" id="PF02878"/>
    </source>
</evidence>
<keyword evidence="6 11" id="KW-0413">Isomerase</keyword>
<evidence type="ECO:0000256" key="1">
    <source>
        <dbReference type="ARBA" id="ARBA00001946"/>
    </source>
</evidence>
<keyword evidence="3" id="KW-0597">Phosphoprotein</keyword>
<dbReference type="SUPFAM" id="SSF55957">
    <property type="entry name" value="Phosphoglucomutase, C-terminal domain"/>
    <property type="match status" value="1"/>
</dbReference>
<protein>
    <submittedName>
        <fullName evidence="11">Phosphoglucomutase/phosphomannomutase</fullName>
        <ecNumber evidence="11">5.4.2.2</ecNumber>
    </submittedName>
</protein>
<dbReference type="PANTHER" id="PTHR43771:SF1">
    <property type="entry name" value="PHOSPHOMANNOMUTASE"/>
    <property type="match status" value="1"/>
</dbReference>
<evidence type="ECO:0000256" key="4">
    <source>
        <dbReference type="ARBA" id="ARBA00022723"/>
    </source>
</evidence>
<dbReference type="CDD" id="cd03089">
    <property type="entry name" value="PMM_PGM"/>
    <property type="match status" value="1"/>
</dbReference>
<dbReference type="Gene3D" id="3.40.120.10">
    <property type="entry name" value="Alpha-D-Glucose-1,6-Bisphosphate, subunit A, domain 3"/>
    <property type="match status" value="3"/>
</dbReference>
<dbReference type="PRINTS" id="PR00509">
    <property type="entry name" value="PGMPMM"/>
</dbReference>
<name>A0A7G9ZBL9_9EURY</name>
<feature type="domain" description="Alpha-D-phosphohexomutase alpha/beta/alpha" evidence="8">
    <location>
        <begin position="12"/>
        <end position="142"/>
    </location>
</feature>
<dbReference type="SUPFAM" id="SSF53738">
    <property type="entry name" value="Phosphoglucomutase, first 3 domains"/>
    <property type="match status" value="3"/>
</dbReference>
<dbReference type="InterPro" id="IPR005843">
    <property type="entry name" value="A-D-PHexomutase_C"/>
</dbReference>
<gene>
    <name evidence="11" type="ORF">LLBILDAL_00013</name>
</gene>
<dbReference type="Pfam" id="PF00408">
    <property type="entry name" value="PGM_PMM_IV"/>
    <property type="match status" value="1"/>
</dbReference>
<evidence type="ECO:0000259" key="7">
    <source>
        <dbReference type="Pfam" id="PF00408"/>
    </source>
</evidence>
<evidence type="ECO:0000256" key="3">
    <source>
        <dbReference type="ARBA" id="ARBA00022553"/>
    </source>
</evidence>
<dbReference type="GO" id="GO:0005975">
    <property type="term" value="P:carbohydrate metabolic process"/>
    <property type="evidence" value="ECO:0007669"/>
    <property type="project" value="InterPro"/>
</dbReference>
<dbReference type="Pfam" id="PF02879">
    <property type="entry name" value="PGM_PMM_II"/>
    <property type="match status" value="1"/>
</dbReference>
<dbReference type="GO" id="GO:0004614">
    <property type="term" value="F:phosphoglucomutase activity"/>
    <property type="evidence" value="ECO:0007669"/>
    <property type="project" value="UniProtKB-EC"/>
</dbReference>
<evidence type="ECO:0000259" key="9">
    <source>
        <dbReference type="Pfam" id="PF02879"/>
    </source>
</evidence>
<dbReference type="EC" id="5.4.2.2" evidence="11"/>
<organism evidence="11">
    <name type="scientific">Candidatus Methanophaga sp. ANME-1 ERB7</name>
    <dbReference type="NCBI Taxonomy" id="2759913"/>
    <lineage>
        <taxon>Archaea</taxon>
        <taxon>Methanobacteriati</taxon>
        <taxon>Methanobacteriota</taxon>
        <taxon>Stenosarchaea group</taxon>
        <taxon>Methanomicrobia</taxon>
        <taxon>Candidatus Methanophagales</taxon>
        <taxon>Candidatus Methanophagaceae</taxon>
        <taxon>Candidatus Methanophaga</taxon>
    </lineage>
</organism>
<dbReference type="GO" id="GO:0046872">
    <property type="term" value="F:metal ion binding"/>
    <property type="evidence" value="ECO:0007669"/>
    <property type="project" value="UniProtKB-KW"/>
</dbReference>
<evidence type="ECO:0000259" key="10">
    <source>
        <dbReference type="Pfam" id="PF02880"/>
    </source>
</evidence>
<dbReference type="Pfam" id="PF02880">
    <property type="entry name" value="PGM_PMM_III"/>
    <property type="match status" value="1"/>
</dbReference>
<dbReference type="InterPro" id="IPR005844">
    <property type="entry name" value="A-D-PHexomutase_a/b/a-I"/>
</dbReference>
<dbReference type="Pfam" id="PF02878">
    <property type="entry name" value="PGM_PMM_I"/>
    <property type="match status" value="1"/>
</dbReference>
<dbReference type="InterPro" id="IPR005845">
    <property type="entry name" value="A-D-PHexomutase_a/b/a-II"/>
</dbReference>
<comment type="cofactor">
    <cofactor evidence="1">
        <name>Mg(2+)</name>
        <dbReference type="ChEBI" id="CHEBI:18420"/>
    </cofactor>
</comment>
<dbReference type="Gene3D" id="3.30.310.50">
    <property type="entry name" value="Alpha-D-phosphohexomutase, C-terminal domain"/>
    <property type="match status" value="1"/>
</dbReference>
<dbReference type="PANTHER" id="PTHR43771">
    <property type="entry name" value="PHOSPHOMANNOMUTASE"/>
    <property type="match status" value="1"/>
</dbReference>
<dbReference type="InterPro" id="IPR005841">
    <property type="entry name" value="Alpha-D-phosphohexomutase_SF"/>
</dbReference>
<evidence type="ECO:0000256" key="2">
    <source>
        <dbReference type="ARBA" id="ARBA00010231"/>
    </source>
</evidence>
<dbReference type="InterPro" id="IPR005846">
    <property type="entry name" value="A-D-PHexomutase_a/b/a-III"/>
</dbReference>
<keyword evidence="4" id="KW-0479">Metal-binding</keyword>
<dbReference type="EMBL" id="MT631697">
    <property type="protein sequence ID" value="QNO57653.1"/>
    <property type="molecule type" value="Genomic_DNA"/>
</dbReference>
<dbReference type="InterPro" id="IPR036900">
    <property type="entry name" value="A-D-PHexomutase_C_sf"/>
</dbReference>
<reference evidence="11" key="1">
    <citation type="submission" date="2020-06" db="EMBL/GenBank/DDBJ databases">
        <title>Unique genomic features of the anaerobic methanotrophic archaea.</title>
        <authorList>
            <person name="Chadwick G.L."/>
            <person name="Skennerton C.T."/>
            <person name="Laso-Perez R."/>
            <person name="Leu A.O."/>
            <person name="Speth D.R."/>
            <person name="Yu H."/>
            <person name="Morgan-Lang C."/>
            <person name="Hatzenpichler R."/>
            <person name="Goudeau D."/>
            <person name="Malmstrom R."/>
            <person name="Brazelton W.J."/>
            <person name="Woyke T."/>
            <person name="Hallam S.J."/>
            <person name="Tyson G.W."/>
            <person name="Wegener G."/>
            <person name="Boetius A."/>
            <person name="Orphan V."/>
        </authorList>
    </citation>
    <scope>NUCLEOTIDE SEQUENCE</scope>
</reference>
<evidence type="ECO:0000256" key="5">
    <source>
        <dbReference type="ARBA" id="ARBA00022842"/>
    </source>
</evidence>
<dbReference type="InterPro" id="IPR016055">
    <property type="entry name" value="A-D-PHexomutase_a/b/a-I/II/III"/>
</dbReference>
<accession>A0A7G9ZBL9</accession>
<keyword evidence="5" id="KW-0460">Magnesium</keyword>
<feature type="domain" description="Alpha-D-phosphohexomutase alpha/beta/alpha" evidence="10">
    <location>
        <begin position="262"/>
        <end position="368"/>
    </location>
</feature>